<dbReference type="Proteomes" id="UP001162483">
    <property type="component" value="Unassembled WGS sequence"/>
</dbReference>
<protein>
    <recommendedName>
        <fullName evidence="3">Secreted protein</fullName>
    </recommendedName>
</protein>
<dbReference type="EMBL" id="CATNWA010014434">
    <property type="protein sequence ID" value="CAI9571745.1"/>
    <property type="molecule type" value="Genomic_DNA"/>
</dbReference>
<reference evidence="1" key="1">
    <citation type="submission" date="2023-05" db="EMBL/GenBank/DDBJ databases">
        <authorList>
            <person name="Stuckert A."/>
        </authorList>
    </citation>
    <scope>NUCLEOTIDE SEQUENCE</scope>
</reference>
<evidence type="ECO:0000313" key="1">
    <source>
        <dbReference type="EMBL" id="CAI9571745.1"/>
    </source>
</evidence>
<evidence type="ECO:0008006" key="3">
    <source>
        <dbReference type="Google" id="ProtNLM"/>
    </source>
</evidence>
<accession>A0ABN9DGL6</accession>
<proteinExistence type="predicted"/>
<name>A0ABN9DGL6_9NEOB</name>
<gene>
    <name evidence="1" type="ORF">SPARVUS_LOCUS7295376</name>
</gene>
<organism evidence="1 2">
    <name type="scientific">Staurois parvus</name>
    <dbReference type="NCBI Taxonomy" id="386267"/>
    <lineage>
        <taxon>Eukaryota</taxon>
        <taxon>Metazoa</taxon>
        <taxon>Chordata</taxon>
        <taxon>Craniata</taxon>
        <taxon>Vertebrata</taxon>
        <taxon>Euteleostomi</taxon>
        <taxon>Amphibia</taxon>
        <taxon>Batrachia</taxon>
        <taxon>Anura</taxon>
        <taxon>Neobatrachia</taxon>
        <taxon>Ranoidea</taxon>
        <taxon>Ranidae</taxon>
        <taxon>Staurois</taxon>
    </lineage>
</organism>
<evidence type="ECO:0000313" key="2">
    <source>
        <dbReference type="Proteomes" id="UP001162483"/>
    </source>
</evidence>
<comment type="caution">
    <text evidence="1">The sequence shown here is derived from an EMBL/GenBank/DDBJ whole genome shotgun (WGS) entry which is preliminary data.</text>
</comment>
<sequence>MILTLLTPAPAWASSLPPSPMVHTYRSDVFLLRPLSSSSLDVRGAARLLLSKLHLLAGDWPPVCLS</sequence>
<keyword evidence="2" id="KW-1185">Reference proteome</keyword>